<dbReference type="EMBL" id="AFZE01000045">
    <property type="protein sequence ID" value="EHL13147.1"/>
    <property type="molecule type" value="Genomic_DNA"/>
</dbReference>
<protein>
    <submittedName>
        <fullName evidence="1">Uncharacterized protein</fullName>
    </submittedName>
</protein>
<dbReference type="BioCyc" id="EBAC796937-HMP:GMGH-448-MONOMER"/>
<dbReference type="HOGENOM" id="CLU_3156008_0_0_9"/>
<organism evidence="1 2">
    <name type="scientific">Peptoanaerobacter stomatis</name>
    <dbReference type="NCBI Taxonomy" id="796937"/>
    <lineage>
        <taxon>Bacteria</taxon>
        <taxon>Bacillati</taxon>
        <taxon>Bacillota</taxon>
        <taxon>Clostridia</taxon>
        <taxon>Peptostreptococcales</taxon>
        <taxon>Filifactoraceae</taxon>
        <taxon>Peptoanaerobacter</taxon>
    </lineage>
</organism>
<comment type="caution">
    <text evidence="1">The sequence shown here is derived from an EMBL/GenBank/DDBJ whole genome shotgun (WGS) entry which is preliminary data.</text>
</comment>
<evidence type="ECO:0000313" key="1">
    <source>
        <dbReference type="EMBL" id="EHL13147.1"/>
    </source>
</evidence>
<dbReference type="RefSeq" id="WP_009524684.1">
    <property type="nucleotide sequence ID" value="NZ_JH414547.1"/>
</dbReference>
<proteinExistence type="predicted"/>
<evidence type="ECO:0000313" key="2">
    <source>
        <dbReference type="Proteomes" id="UP000006437"/>
    </source>
</evidence>
<name>G9X224_9FIRM</name>
<dbReference type="AlphaFoldDB" id="G9X224"/>
<reference evidence="1 2" key="1">
    <citation type="submission" date="2011-08" db="EMBL/GenBank/DDBJ databases">
        <title>The Genome Sequence of Eubacteriaceae bacterium ACC19a.</title>
        <authorList>
            <consortium name="The Broad Institute Genome Sequencing Platform"/>
            <person name="Earl A."/>
            <person name="Ward D."/>
            <person name="Feldgarden M."/>
            <person name="Gevers D."/>
            <person name="Sizova M."/>
            <person name="Hazen A."/>
            <person name="Epstein S."/>
            <person name="Young S.K."/>
            <person name="Zeng Q."/>
            <person name="Gargeya S."/>
            <person name="Fitzgerald M."/>
            <person name="Haas B."/>
            <person name="Abouelleil A."/>
            <person name="Alvarado L."/>
            <person name="Arachchi H.M."/>
            <person name="Berlin A."/>
            <person name="Brown A."/>
            <person name="Chapman S.B."/>
            <person name="Chen Z."/>
            <person name="Dunbar C."/>
            <person name="Freedman E."/>
            <person name="Gearin G."/>
            <person name="Gellesch M."/>
            <person name="Goldberg J."/>
            <person name="Griggs A."/>
            <person name="Gujja S."/>
            <person name="Heiman D."/>
            <person name="Howarth C."/>
            <person name="Larson L."/>
            <person name="Lui A."/>
            <person name="MacDonald P.J.P."/>
            <person name="Montmayeur A."/>
            <person name="Murphy C."/>
            <person name="Neiman D."/>
            <person name="Pearson M."/>
            <person name="Priest M."/>
            <person name="Roberts A."/>
            <person name="Saif S."/>
            <person name="Shea T."/>
            <person name="Shenoy N."/>
            <person name="Sisk P."/>
            <person name="Stolte C."/>
            <person name="Sykes S."/>
            <person name="Wortman J."/>
            <person name="Nusbaum C."/>
            <person name="Birren B."/>
        </authorList>
    </citation>
    <scope>NUCLEOTIDE SEQUENCE [LARGE SCALE GENOMIC DNA]</scope>
    <source>
        <strain evidence="1 2">ACC19a</strain>
    </source>
</reference>
<sequence length="48" mass="5758">MMLESVTKKLTDKEIKIIKSALKQADERELLKKLKNKQILIREKLKYE</sequence>
<gene>
    <name evidence="1" type="ORF">HMPREF9629_00447</name>
</gene>
<dbReference type="Proteomes" id="UP000006437">
    <property type="component" value="Unassembled WGS sequence"/>
</dbReference>
<accession>G9X224</accession>